<feature type="domain" description="Peptidase S1" evidence="3">
    <location>
        <begin position="1"/>
        <end position="201"/>
    </location>
</feature>
<dbReference type="InterPro" id="IPR001254">
    <property type="entry name" value="Trypsin_dom"/>
</dbReference>
<dbReference type="PROSITE" id="PS00134">
    <property type="entry name" value="TRYPSIN_HIS"/>
    <property type="match status" value="1"/>
</dbReference>
<dbReference type="InterPro" id="IPR009003">
    <property type="entry name" value="Peptidase_S1_PA"/>
</dbReference>
<dbReference type="Pfam" id="PF00089">
    <property type="entry name" value="Trypsin"/>
    <property type="match status" value="5"/>
</dbReference>
<sequence length="1509" mass="164775">MKSHNPKKWSWLVRIDGCHGALVSQQFVVTAPACCVSAVGKRIFFADKSFNTVDKVIVNLESTDIRDQICLIKLQKPVRYSDSVYPICTDDGAVDVARAVRAFSKNTLDSIKDHAVDMLPPVMCPRLGDNDQPSTCIVGPGQNSFTEGFCARNLGAPIVAVHKKAAILIGIVTHPFGDCDFIQGFSTQIGNVEKWIKQNIKFHENFWSFSSDFQQTTTGFELSGKSMLAEMGQNQCESKIDGFGRSGASLVRSLQQKIILEQIASGNITAEESEFAGKLPPRDMRTIEFWEDFEQRVVGSNVEPQENPWTWMVDFDGTCAGALISAEVAVTSAMCCGFIDHDTAYIGGFSARESGVKRTISQKIISPDFSQAKLRNDLCLVSFTEPLEIGANLRPICLPANGFALDEGEHLFIAGWGSKTVSGALSENLNSAALPIVAFEKCEKEYGDLGLELSDSAHFCANSPNGGIGPCRGDWGAPSVVMRAGQPVLAGKEMSVVQTTTTSTTSTTTTSTTSAPAAAMLDENFNGVTGGSCESVFDSMFSSSGRSSINGDVPFQIGQKISYADYSNSRERRSIFGGRLVGGEKVEEIGEWPFAVNIAGKCGGSLIGRRWVLTAAHCCTDEILTNSSTITIGSNFLRDATADELFSAEDFISHPSYNDFNYNNDICVIKLDRDVIYSATVSPVCLDESIAHNGGFPNFIAGWGQTKAGGVKKNFISEATVESLRRSECKEFLPDEFLKHYGESSISKDQFCAGYSSGSVDACKSDVGGPFMTINKEAGQRKLSGIISWSRGCGQVGRPAVYSKISSYANWIFETIRDVDAPISIGISNEFAVEAENDNSNPDFNLASERVFSKLNIKAGCMPSFGIQGAKTFEKSDTKSWPWAVNINLQCSGTLIDTNMVLTSAFCCQSVSPNDITNTRVNMGSKKAIGKMSVRMHSFAINPRFSNVGGIRKNDICIIRLVRHVDISLPKANTPVYTAGWPAAHGGFKKGAKTIVERVNKKLSIQECRKIYNGKIEDDQICVQQLPDKTLLKKSPCAKDVGAPVIVLENGEPKLLGLMGKHRNCVEERNYFTSVLEHNEWITAKVTNQHISIPALKHNRLFDNVEDYSCPSMTDHLNQFGHIFGARSVRDPSGILEEGSGEDRTDGFEIEQAADRIDNGNAVERAHWPFIGNLHNFCTATLIGREYAITTASCCNTALNRNIFFGQNIRRDDSSDFQGFVEDIRKHPDFDLDTRANDICVLRIDRSVEYSSKIKPVCLNPTDIEEFSTAFIAGWDSSKRLREGDVIIKDFDTCNVAYSMSLNKKFSFCARGKEEENEIDECATDVGAPLIHVVNGRPLLSGIMSFGDTCGDESLPGIYTKVASFVDWIVEAAEDMAVKPTTTTTTTTTPELSPQQQAGYSSSWPGFSLEDFSFNCRTNLASMNDSHVDNASVSVNAHTATIENSCAATLVTETHLLTSMTCCSDIIGKFILFQDGQQKRVVNTRVHDSGLCMIELPNPVALSSEVYPI</sequence>
<protein>
    <recommendedName>
        <fullName evidence="3">Peptidase S1 domain-containing protein</fullName>
    </recommendedName>
</protein>
<dbReference type="Gene3D" id="2.40.10.10">
    <property type="entry name" value="Trypsin-like serine proteases"/>
    <property type="match status" value="5"/>
</dbReference>
<gene>
    <name evidence="4" type="ORF">GSOID_T00022551001</name>
</gene>
<dbReference type="PRINTS" id="PR00722">
    <property type="entry name" value="CHYMOTRYPSIN"/>
</dbReference>
<evidence type="ECO:0000313" key="4">
    <source>
        <dbReference type="EMBL" id="CBY40535.1"/>
    </source>
</evidence>
<dbReference type="InterPro" id="IPR001314">
    <property type="entry name" value="Peptidase_S1A"/>
</dbReference>
<feature type="non-terminal residue" evidence="4">
    <location>
        <position position="1509"/>
    </location>
</feature>
<name>E4YYK7_OIKDI</name>
<dbReference type="Proteomes" id="UP000011014">
    <property type="component" value="Unassembled WGS sequence"/>
</dbReference>
<feature type="domain" description="Peptidase S1" evidence="3">
    <location>
        <begin position="297"/>
        <end position="572"/>
    </location>
</feature>
<dbReference type="FunFam" id="2.40.10.10:FF:000068">
    <property type="entry name" value="transmembrane protease serine 2"/>
    <property type="match status" value="1"/>
</dbReference>
<reference evidence="4" key="1">
    <citation type="journal article" date="2010" name="Science">
        <title>Plasticity of animal genome architecture unmasked by rapid evolution of a pelagic tunicate.</title>
        <authorList>
            <person name="Denoeud F."/>
            <person name="Henriet S."/>
            <person name="Mungpakdee S."/>
            <person name="Aury J.M."/>
            <person name="Da Silva C."/>
            <person name="Brinkmann H."/>
            <person name="Mikhaleva J."/>
            <person name="Olsen L.C."/>
            <person name="Jubin C."/>
            <person name="Canestro C."/>
            <person name="Bouquet J.M."/>
            <person name="Danks G."/>
            <person name="Poulain J."/>
            <person name="Campsteijn C."/>
            <person name="Adamski M."/>
            <person name="Cross I."/>
            <person name="Yadetie F."/>
            <person name="Muffato M."/>
            <person name="Louis A."/>
            <person name="Butcher S."/>
            <person name="Tsagkogeorga G."/>
            <person name="Konrad A."/>
            <person name="Singh S."/>
            <person name="Jensen M.F."/>
            <person name="Cong E.H."/>
            <person name="Eikeseth-Otteraa H."/>
            <person name="Noel B."/>
            <person name="Anthouard V."/>
            <person name="Porcel B.M."/>
            <person name="Kachouri-Lafond R."/>
            <person name="Nishino A."/>
            <person name="Ugolini M."/>
            <person name="Chourrout P."/>
            <person name="Nishida H."/>
            <person name="Aasland R."/>
            <person name="Huzurbazar S."/>
            <person name="Westhof E."/>
            <person name="Delsuc F."/>
            <person name="Lehrach H."/>
            <person name="Reinhardt R."/>
            <person name="Weissenbach J."/>
            <person name="Roy S.W."/>
            <person name="Artiguenave F."/>
            <person name="Postlethwait J.H."/>
            <person name="Manak J.R."/>
            <person name="Thompson E.M."/>
            <person name="Jaillon O."/>
            <person name="Du Pasquier L."/>
            <person name="Boudinot P."/>
            <person name="Liberles D.A."/>
            <person name="Volff J.N."/>
            <person name="Philippe H."/>
            <person name="Lenhard B."/>
            <person name="Roest Crollius H."/>
            <person name="Wincker P."/>
            <person name="Chourrout D."/>
        </authorList>
    </citation>
    <scope>NUCLEOTIDE SEQUENCE [LARGE SCALE GENOMIC DNA]</scope>
</reference>
<dbReference type="InterPro" id="IPR051487">
    <property type="entry name" value="Ser/Thr_Proteases_Immune/Dev"/>
</dbReference>
<comment type="similarity">
    <text evidence="2">Belongs to the peptidase S1 family. CLIP subfamily.</text>
</comment>
<dbReference type="SUPFAM" id="SSF50494">
    <property type="entry name" value="Trypsin-like serine proteases"/>
    <property type="match status" value="5"/>
</dbReference>
<feature type="domain" description="Peptidase S1" evidence="3">
    <location>
        <begin position="1157"/>
        <end position="1374"/>
    </location>
</feature>
<dbReference type="GO" id="GO:0006508">
    <property type="term" value="P:proteolysis"/>
    <property type="evidence" value="ECO:0007669"/>
    <property type="project" value="InterPro"/>
</dbReference>
<organism evidence="4">
    <name type="scientific">Oikopleura dioica</name>
    <name type="common">Tunicate</name>
    <dbReference type="NCBI Taxonomy" id="34765"/>
    <lineage>
        <taxon>Eukaryota</taxon>
        <taxon>Metazoa</taxon>
        <taxon>Chordata</taxon>
        <taxon>Tunicata</taxon>
        <taxon>Appendicularia</taxon>
        <taxon>Copelata</taxon>
        <taxon>Oikopleuridae</taxon>
        <taxon>Oikopleura</taxon>
    </lineage>
</organism>
<dbReference type="PANTHER" id="PTHR24256">
    <property type="entry name" value="TRYPTASE-RELATED"/>
    <property type="match status" value="1"/>
</dbReference>
<dbReference type="InterPro" id="IPR043504">
    <property type="entry name" value="Peptidase_S1_PA_chymotrypsin"/>
</dbReference>
<evidence type="ECO:0000256" key="1">
    <source>
        <dbReference type="ARBA" id="ARBA00023157"/>
    </source>
</evidence>
<dbReference type="CDD" id="cd00190">
    <property type="entry name" value="Tryp_SPc"/>
    <property type="match status" value="2"/>
</dbReference>
<dbReference type="InterPro" id="IPR018114">
    <property type="entry name" value="TRYPSIN_HIS"/>
</dbReference>
<dbReference type="SMART" id="SM00020">
    <property type="entry name" value="Tryp_SPc"/>
    <property type="match status" value="3"/>
</dbReference>
<accession>E4YYK7</accession>
<feature type="domain" description="Peptidase S1" evidence="3">
    <location>
        <begin position="580"/>
        <end position="817"/>
    </location>
</feature>
<dbReference type="PROSITE" id="PS50240">
    <property type="entry name" value="TRYPSIN_DOM"/>
    <property type="match status" value="5"/>
</dbReference>
<keyword evidence="1" id="KW-1015">Disulfide bond</keyword>
<feature type="domain" description="Peptidase S1" evidence="3">
    <location>
        <begin position="867"/>
        <end position="1087"/>
    </location>
</feature>
<proteinExistence type="inferred from homology"/>
<dbReference type="GO" id="GO:0004252">
    <property type="term" value="F:serine-type endopeptidase activity"/>
    <property type="evidence" value="ECO:0007669"/>
    <property type="project" value="InterPro"/>
</dbReference>
<evidence type="ECO:0000259" key="3">
    <source>
        <dbReference type="PROSITE" id="PS50240"/>
    </source>
</evidence>
<dbReference type="EMBL" id="FN655973">
    <property type="protein sequence ID" value="CBY40535.1"/>
    <property type="molecule type" value="Genomic_DNA"/>
</dbReference>
<evidence type="ECO:0000256" key="2">
    <source>
        <dbReference type="ARBA" id="ARBA00024195"/>
    </source>
</evidence>